<dbReference type="CDD" id="cd06171">
    <property type="entry name" value="Sigma70_r4"/>
    <property type="match status" value="1"/>
</dbReference>
<dbReference type="InterPro" id="IPR039425">
    <property type="entry name" value="RNA_pol_sigma-70-like"/>
</dbReference>
<dbReference type="RefSeq" id="WP_219292709.1">
    <property type="nucleotide sequence ID" value="NZ_RPHB01000008.1"/>
</dbReference>
<keyword evidence="1" id="KW-0805">Transcription regulation</keyword>
<dbReference type="GO" id="GO:0006352">
    <property type="term" value="P:DNA-templated transcription initiation"/>
    <property type="evidence" value="ECO:0007669"/>
    <property type="project" value="InterPro"/>
</dbReference>
<reference evidence="6 7" key="1">
    <citation type="journal article" date="2020" name="Syst. Appl. Microbiol.">
        <title>Arthrospiribacter ruber gen. nov., sp. nov., a novel bacterium isolated from Arthrospira cultures.</title>
        <authorList>
            <person name="Waleron M."/>
            <person name="Misztak A."/>
            <person name="Waleron M.M."/>
            <person name="Furmaniak M."/>
            <person name="Mrozik A."/>
            <person name="Waleron K."/>
        </authorList>
    </citation>
    <scope>NUCLEOTIDE SEQUENCE [LARGE SCALE GENOMIC DNA]</scope>
    <source>
        <strain evidence="6 7">DPMB0001</strain>
    </source>
</reference>
<dbReference type="InterPro" id="IPR007627">
    <property type="entry name" value="RNA_pol_sigma70_r2"/>
</dbReference>
<feature type="domain" description="RNA polymerase sigma factor 70 region 4 type 2" evidence="5">
    <location>
        <begin position="135"/>
        <end position="177"/>
    </location>
</feature>
<evidence type="ECO:0000256" key="2">
    <source>
        <dbReference type="ARBA" id="ARBA00023082"/>
    </source>
</evidence>
<name>A0A951MHT1_9BACT</name>
<dbReference type="GO" id="GO:0016987">
    <property type="term" value="F:sigma factor activity"/>
    <property type="evidence" value="ECO:0007669"/>
    <property type="project" value="UniProtKB-KW"/>
</dbReference>
<dbReference type="InterPro" id="IPR013249">
    <property type="entry name" value="RNA_pol_sigma70_r4_t2"/>
</dbReference>
<proteinExistence type="predicted"/>
<keyword evidence="7" id="KW-1185">Reference proteome</keyword>
<evidence type="ECO:0000259" key="4">
    <source>
        <dbReference type="Pfam" id="PF04542"/>
    </source>
</evidence>
<dbReference type="Pfam" id="PF08281">
    <property type="entry name" value="Sigma70_r4_2"/>
    <property type="match status" value="1"/>
</dbReference>
<protein>
    <submittedName>
        <fullName evidence="6">Sigma-70 family RNA polymerase sigma factor</fullName>
    </submittedName>
</protein>
<dbReference type="PANTHER" id="PTHR43133">
    <property type="entry name" value="RNA POLYMERASE ECF-TYPE SIGMA FACTO"/>
    <property type="match status" value="1"/>
</dbReference>
<evidence type="ECO:0000256" key="1">
    <source>
        <dbReference type="ARBA" id="ARBA00023015"/>
    </source>
</evidence>
<sequence>MKPNSTILPSQEGPNDFWLLLISGDRKGLEGLYKVYSMDLFRFGLSILPDEDFIQDCIQEVFIDLWKYHKTLQPANNVKVYIFKSLSRKISREINKEKKWNKEQIKESNTRDFYIESVEPRIIENQKEEDLKIKIAGALENLPPRQKEVILYLFFEDFSYEEVSKMMGINLRSVYTLAWKAISTLKKTFSSIILFCNFFI</sequence>
<dbReference type="Proteomes" id="UP000727490">
    <property type="component" value="Unassembled WGS sequence"/>
</dbReference>
<evidence type="ECO:0000313" key="6">
    <source>
        <dbReference type="EMBL" id="MBW3469536.1"/>
    </source>
</evidence>
<keyword evidence="2" id="KW-0731">Sigma factor</keyword>
<dbReference type="NCBIfam" id="TIGR02937">
    <property type="entry name" value="sigma70-ECF"/>
    <property type="match status" value="1"/>
</dbReference>
<dbReference type="GO" id="GO:0003677">
    <property type="term" value="F:DNA binding"/>
    <property type="evidence" value="ECO:0007669"/>
    <property type="project" value="InterPro"/>
</dbReference>
<dbReference type="AlphaFoldDB" id="A0A951MHT1"/>
<gene>
    <name evidence="6" type="ORF">EGN73_17190</name>
</gene>
<keyword evidence="3" id="KW-0804">Transcription</keyword>
<organism evidence="6 7">
    <name type="scientific">Arthrospiribacter ruber</name>
    <dbReference type="NCBI Taxonomy" id="2487934"/>
    <lineage>
        <taxon>Bacteria</taxon>
        <taxon>Pseudomonadati</taxon>
        <taxon>Bacteroidota</taxon>
        <taxon>Cytophagia</taxon>
        <taxon>Cytophagales</taxon>
        <taxon>Cyclobacteriaceae</taxon>
        <taxon>Arthrospiribacter</taxon>
    </lineage>
</organism>
<evidence type="ECO:0000256" key="3">
    <source>
        <dbReference type="ARBA" id="ARBA00023163"/>
    </source>
</evidence>
<dbReference type="InterPro" id="IPR014284">
    <property type="entry name" value="RNA_pol_sigma-70_dom"/>
</dbReference>
<accession>A0A951MHT1</accession>
<dbReference type="PANTHER" id="PTHR43133:SF46">
    <property type="entry name" value="RNA POLYMERASE SIGMA-70 FACTOR ECF SUBFAMILY"/>
    <property type="match status" value="1"/>
</dbReference>
<comment type="caution">
    <text evidence="6">The sequence shown here is derived from an EMBL/GenBank/DDBJ whole genome shotgun (WGS) entry which is preliminary data.</text>
</comment>
<dbReference type="Pfam" id="PF04542">
    <property type="entry name" value="Sigma70_r2"/>
    <property type="match status" value="1"/>
</dbReference>
<feature type="domain" description="RNA polymerase sigma-70 region 2" evidence="4">
    <location>
        <begin position="32"/>
        <end position="98"/>
    </location>
</feature>
<evidence type="ECO:0000259" key="5">
    <source>
        <dbReference type="Pfam" id="PF08281"/>
    </source>
</evidence>
<evidence type="ECO:0000313" key="7">
    <source>
        <dbReference type="Proteomes" id="UP000727490"/>
    </source>
</evidence>
<dbReference type="EMBL" id="RPHB01000008">
    <property type="protein sequence ID" value="MBW3469536.1"/>
    <property type="molecule type" value="Genomic_DNA"/>
</dbReference>